<dbReference type="Gene3D" id="3.30.1490.20">
    <property type="entry name" value="ATP-grasp fold, A domain"/>
    <property type="match status" value="1"/>
</dbReference>
<comment type="similarity">
    <text evidence="1">Belongs to the D-alanine--D-alanine ligase family.</text>
</comment>
<dbReference type="Pfam" id="PF07478">
    <property type="entry name" value="Dala_Dala_lig_C"/>
    <property type="match status" value="1"/>
</dbReference>
<dbReference type="AlphaFoldDB" id="A0A1G8J0N2"/>
<keyword evidence="3" id="KW-0067">ATP-binding</keyword>
<dbReference type="RefSeq" id="WP_176785932.1">
    <property type="nucleotide sequence ID" value="NZ_FNCY01000015.1"/>
</dbReference>
<dbReference type="Proteomes" id="UP000198607">
    <property type="component" value="Unassembled WGS sequence"/>
</dbReference>
<evidence type="ECO:0000313" key="5">
    <source>
        <dbReference type="EMBL" id="SDI24632.1"/>
    </source>
</evidence>
<protein>
    <submittedName>
        <fullName evidence="5">D-alanine-D-alanine ligase</fullName>
    </submittedName>
</protein>
<evidence type="ECO:0000256" key="2">
    <source>
        <dbReference type="ARBA" id="ARBA00022598"/>
    </source>
</evidence>
<evidence type="ECO:0000256" key="1">
    <source>
        <dbReference type="ARBA" id="ARBA00010871"/>
    </source>
</evidence>
<evidence type="ECO:0000313" key="6">
    <source>
        <dbReference type="Proteomes" id="UP000198607"/>
    </source>
</evidence>
<accession>A0A1G8J0N2</accession>
<dbReference type="GO" id="GO:0046872">
    <property type="term" value="F:metal ion binding"/>
    <property type="evidence" value="ECO:0007669"/>
    <property type="project" value="InterPro"/>
</dbReference>
<dbReference type="STRING" id="83767.SAMN05660652_03103"/>
<keyword evidence="3" id="KW-0547">Nucleotide-binding</keyword>
<dbReference type="PANTHER" id="PTHR23132">
    <property type="entry name" value="D-ALANINE--D-ALANINE LIGASE"/>
    <property type="match status" value="1"/>
</dbReference>
<dbReference type="GO" id="GO:0005524">
    <property type="term" value="F:ATP binding"/>
    <property type="evidence" value="ECO:0007669"/>
    <property type="project" value="UniProtKB-UniRule"/>
</dbReference>
<gene>
    <name evidence="5" type="ORF">SAMN05660652_03103</name>
</gene>
<feature type="domain" description="ATP-grasp" evidence="4">
    <location>
        <begin position="135"/>
        <end position="364"/>
    </location>
</feature>
<dbReference type="InterPro" id="IPR013815">
    <property type="entry name" value="ATP_grasp_subdomain_1"/>
</dbReference>
<proteinExistence type="inferred from homology"/>
<sequence>MSDPTCIPHHPSELSASSPPLVWAFIPFWIEQNSLVGDSYDTADFKVELAQTFQQLGLPWVWQPIVHGNLDRIIAQVVASGRSRPVVVFNFCDGVDDPNESPGLSVVSALERSGVPFTGANAEFFRISTSKIRMKQLFQEAGVPTAPFCVLPNAAPPDMPSGDFDWPLFCKPDVSAASYGISLRSVVHSLSELLAYRDELKSGRFAKYFATATFIAERYIEGREFTLFVGGEHHQPDSLWSLPPVERIFHPDIPPAERFLSFDRYWGHYQEESAPPDGKAFYHYQPAPAALHSTLETIGKLAYCAVRGHGYGRIDIRQDHRSGRLHVLEVNANCGLSGDDQTSLGNILHFAGLSFPDLIGTIISKTMSSFDRPQAG</sequence>
<dbReference type="EMBL" id="FNCY01000015">
    <property type="protein sequence ID" value="SDI24632.1"/>
    <property type="molecule type" value="Genomic_DNA"/>
</dbReference>
<evidence type="ECO:0000256" key="3">
    <source>
        <dbReference type="PROSITE-ProRule" id="PRU00409"/>
    </source>
</evidence>
<dbReference type="PROSITE" id="PS50975">
    <property type="entry name" value="ATP_GRASP"/>
    <property type="match status" value="1"/>
</dbReference>
<keyword evidence="2 5" id="KW-0436">Ligase</keyword>
<evidence type="ECO:0000259" key="4">
    <source>
        <dbReference type="PROSITE" id="PS50975"/>
    </source>
</evidence>
<reference evidence="5 6" key="1">
    <citation type="submission" date="2016-10" db="EMBL/GenBank/DDBJ databases">
        <authorList>
            <person name="de Groot N.N."/>
        </authorList>
    </citation>
    <scope>NUCLEOTIDE SEQUENCE [LARGE SCALE GENOMIC DNA]</scope>
    <source>
        <strain evidence="5 6">DSM 5885</strain>
    </source>
</reference>
<keyword evidence="6" id="KW-1185">Reference proteome</keyword>
<dbReference type="InterPro" id="IPR011095">
    <property type="entry name" value="Dala_Dala_lig_C"/>
</dbReference>
<dbReference type="SUPFAM" id="SSF56059">
    <property type="entry name" value="Glutathione synthetase ATP-binding domain-like"/>
    <property type="match status" value="1"/>
</dbReference>
<dbReference type="InterPro" id="IPR011761">
    <property type="entry name" value="ATP-grasp"/>
</dbReference>
<name>A0A1G8J0N2_9RHOO</name>
<organism evidence="5 6">
    <name type="scientific">Propionivibrio dicarboxylicus</name>
    <dbReference type="NCBI Taxonomy" id="83767"/>
    <lineage>
        <taxon>Bacteria</taxon>
        <taxon>Pseudomonadati</taxon>
        <taxon>Pseudomonadota</taxon>
        <taxon>Betaproteobacteria</taxon>
        <taxon>Rhodocyclales</taxon>
        <taxon>Rhodocyclaceae</taxon>
        <taxon>Propionivibrio</taxon>
    </lineage>
</organism>
<dbReference type="Gene3D" id="3.30.470.20">
    <property type="entry name" value="ATP-grasp fold, B domain"/>
    <property type="match status" value="1"/>
</dbReference>
<dbReference type="GO" id="GO:0008716">
    <property type="term" value="F:D-alanine-D-alanine ligase activity"/>
    <property type="evidence" value="ECO:0007669"/>
    <property type="project" value="InterPro"/>
</dbReference>
<dbReference type="PANTHER" id="PTHR23132:SF23">
    <property type="entry name" value="D-ALANINE--D-ALANINE LIGASE B"/>
    <property type="match status" value="1"/>
</dbReference>